<dbReference type="CDD" id="cd01449">
    <property type="entry name" value="TST_Repeat_2"/>
    <property type="match status" value="1"/>
</dbReference>
<evidence type="ECO:0000256" key="3">
    <source>
        <dbReference type="RuleBase" id="RU000507"/>
    </source>
</evidence>
<organism evidence="5 6">
    <name type="scientific">Kaistia defluvii</name>
    <dbReference type="NCBI Taxonomy" id="410841"/>
    <lineage>
        <taxon>Bacteria</taxon>
        <taxon>Pseudomonadati</taxon>
        <taxon>Pseudomonadota</taxon>
        <taxon>Alphaproteobacteria</taxon>
        <taxon>Hyphomicrobiales</taxon>
        <taxon>Kaistiaceae</taxon>
        <taxon>Kaistia</taxon>
    </lineage>
</organism>
<dbReference type="InterPro" id="IPR045078">
    <property type="entry name" value="TST/MPST-like"/>
</dbReference>
<evidence type="ECO:0000313" key="5">
    <source>
        <dbReference type="EMBL" id="MET4633029.1"/>
    </source>
</evidence>
<dbReference type="InterPro" id="IPR036873">
    <property type="entry name" value="Rhodanese-like_dom_sf"/>
</dbReference>
<keyword evidence="1 3" id="KW-0808">Transferase</keyword>
<accession>A0ABV2QVI9</accession>
<dbReference type="Gene3D" id="3.40.250.10">
    <property type="entry name" value="Rhodanese-like domain"/>
    <property type="match status" value="2"/>
</dbReference>
<dbReference type="PROSITE" id="PS00683">
    <property type="entry name" value="RHODANESE_2"/>
    <property type="match status" value="1"/>
</dbReference>
<dbReference type="InterPro" id="IPR001307">
    <property type="entry name" value="Thiosulphate_STrfase_CS"/>
</dbReference>
<dbReference type="GO" id="GO:0004792">
    <property type="term" value="F:thiosulfate-cyanide sulfurtransferase activity"/>
    <property type="evidence" value="ECO:0007669"/>
    <property type="project" value="UniProtKB-EC"/>
</dbReference>
<keyword evidence="6" id="KW-1185">Reference proteome</keyword>
<gene>
    <name evidence="5" type="ORF">ABIE08_000942</name>
</gene>
<dbReference type="GO" id="GO:0016784">
    <property type="term" value="F:3-mercaptopyruvate sulfurtransferase activity"/>
    <property type="evidence" value="ECO:0007669"/>
    <property type="project" value="UniProtKB-EC"/>
</dbReference>
<reference evidence="5 6" key="1">
    <citation type="submission" date="2024-06" db="EMBL/GenBank/DDBJ databases">
        <title>Sorghum-associated microbial communities from plants grown in Nebraska, USA.</title>
        <authorList>
            <person name="Schachtman D."/>
        </authorList>
    </citation>
    <scope>NUCLEOTIDE SEQUENCE [LARGE SCALE GENOMIC DNA]</scope>
    <source>
        <strain evidence="5 6">3207</strain>
    </source>
</reference>
<evidence type="ECO:0000259" key="4">
    <source>
        <dbReference type="PROSITE" id="PS50206"/>
    </source>
</evidence>
<evidence type="ECO:0000256" key="2">
    <source>
        <dbReference type="ARBA" id="ARBA00022737"/>
    </source>
</evidence>
<dbReference type="PANTHER" id="PTHR11364:SF27">
    <property type="entry name" value="SULFURTRANSFERASE"/>
    <property type="match status" value="1"/>
</dbReference>
<dbReference type="RefSeq" id="WP_354549112.1">
    <property type="nucleotide sequence ID" value="NZ_JBEPSM010000001.1"/>
</dbReference>
<protein>
    <recommendedName>
        <fullName evidence="3">Sulfurtransferase</fullName>
    </recommendedName>
</protein>
<evidence type="ECO:0000256" key="1">
    <source>
        <dbReference type="ARBA" id="ARBA00022679"/>
    </source>
</evidence>
<dbReference type="PANTHER" id="PTHR11364">
    <property type="entry name" value="THIOSULFATE SULFERTANSFERASE"/>
    <property type="match status" value="1"/>
</dbReference>
<comment type="caution">
    <text evidence="5">The sequence shown here is derived from an EMBL/GenBank/DDBJ whole genome shotgun (WGS) entry which is preliminary data.</text>
</comment>
<dbReference type="Pfam" id="PF00581">
    <property type="entry name" value="Rhodanese"/>
    <property type="match status" value="2"/>
</dbReference>
<sequence>MIDRATTFVSTEWLADRLGDPSISVVDASWYLPNANRDAAGEFLTSHIPGAVYFDLDKVADTDSGLPHMLPSAEQFAATVGKLGISDTQTIVVYDGAGLFSAPRVWWTFRVMGAKDVRILEGGFPKWVAEGRPVETGEAKPAAKTFHAELDAAQVRSIADMRDLVADRSATIVDARPGERFRAEQPEPRAGLRSGHMPGSRNVPAGSLIADGKLKSAAEIEAAFAAAGVDVSKPIVTSCGSGVTAAILTLALGTIGAKDVALYDGSWAEWGSASDTPVVTGPADAT</sequence>
<evidence type="ECO:0000313" key="6">
    <source>
        <dbReference type="Proteomes" id="UP001549321"/>
    </source>
</evidence>
<dbReference type="SUPFAM" id="SSF52821">
    <property type="entry name" value="Rhodanese/Cell cycle control phosphatase"/>
    <property type="match status" value="2"/>
</dbReference>
<proteinExistence type="predicted"/>
<name>A0ABV2QVI9_9HYPH</name>
<keyword evidence="2" id="KW-0677">Repeat</keyword>
<dbReference type="Proteomes" id="UP001549321">
    <property type="component" value="Unassembled WGS sequence"/>
</dbReference>
<dbReference type="PROSITE" id="PS50206">
    <property type="entry name" value="RHODANESE_3"/>
    <property type="match status" value="2"/>
</dbReference>
<dbReference type="CDD" id="cd01448">
    <property type="entry name" value="TST_Repeat_1"/>
    <property type="match status" value="1"/>
</dbReference>
<dbReference type="EMBL" id="JBEPSM010000001">
    <property type="protein sequence ID" value="MET4633029.1"/>
    <property type="molecule type" value="Genomic_DNA"/>
</dbReference>
<feature type="domain" description="Rhodanese" evidence="4">
    <location>
        <begin position="166"/>
        <end position="279"/>
    </location>
</feature>
<dbReference type="InterPro" id="IPR001763">
    <property type="entry name" value="Rhodanese-like_dom"/>
</dbReference>
<feature type="domain" description="Rhodanese" evidence="4">
    <location>
        <begin position="19"/>
        <end position="136"/>
    </location>
</feature>
<dbReference type="PROSITE" id="PS00380">
    <property type="entry name" value="RHODANESE_1"/>
    <property type="match status" value="1"/>
</dbReference>
<dbReference type="SMART" id="SM00450">
    <property type="entry name" value="RHOD"/>
    <property type="match status" value="2"/>
</dbReference>
<dbReference type="NCBIfam" id="NF008557">
    <property type="entry name" value="PRK11493.1"/>
    <property type="match status" value="1"/>
</dbReference>